<organism evidence="3 4">
    <name type="scientific">Trichoplusia ni</name>
    <name type="common">Cabbage looper</name>
    <dbReference type="NCBI Taxonomy" id="7111"/>
    <lineage>
        <taxon>Eukaryota</taxon>
        <taxon>Metazoa</taxon>
        <taxon>Ecdysozoa</taxon>
        <taxon>Arthropoda</taxon>
        <taxon>Hexapoda</taxon>
        <taxon>Insecta</taxon>
        <taxon>Pterygota</taxon>
        <taxon>Neoptera</taxon>
        <taxon>Endopterygota</taxon>
        <taxon>Lepidoptera</taxon>
        <taxon>Glossata</taxon>
        <taxon>Ditrysia</taxon>
        <taxon>Noctuoidea</taxon>
        <taxon>Noctuidae</taxon>
        <taxon>Plusiinae</taxon>
        <taxon>Trichoplusia</taxon>
    </lineage>
</organism>
<evidence type="ECO:0000256" key="1">
    <source>
        <dbReference type="SAM" id="MobiDB-lite"/>
    </source>
</evidence>
<evidence type="ECO:0000313" key="4">
    <source>
        <dbReference type="RefSeq" id="XP_026735948.1"/>
    </source>
</evidence>
<sequence>MKVLVAVALFAFVALQVCGNNIPTTEKTGDEVCPANIMLEDPLKATENKNCNLSHGAPTPDEEKKEEPVPAPSPSPAPSEATSEAAAPVEVKSEAPSSEAPPAAAPAAAPAAPAAAETPAPAEEKKA</sequence>
<reference evidence="4" key="1">
    <citation type="submission" date="2025-08" db="UniProtKB">
        <authorList>
            <consortium name="RefSeq"/>
        </authorList>
    </citation>
    <scope>IDENTIFICATION</scope>
</reference>
<keyword evidence="3" id="KW-1185">Reference proteome</keyword>
<evidence type="ECO:0000313" key="3">
    <source>
        <dbReference type="Proteomes" id="UP000322000"/>
    </source>
</evidence>
<gene>
    <name evidence="4" type="primary">LOC113499618</name>
</gene>
<feature type="signal peptide" evidence="2">
    <location>
        <begin position="1"/>
        <end position="19"/>
    </location>
</feature>
<name>A0A7E5W5J3_TRINI</name>
<feature type="chain" id="PRO_5028837667" evidence="2">
    <location>
        <begin position="20"/>
        <end position="127"/>
    </location>
</feature>
<dbReference type="GeneID" id="113499618"/>
<dbReference type="Proteomes" id="UP000322000">
    <property type="component" value="Chromosome 12"/>
</dbReference>
<proteinExistence type="predicted"/>
<keyword evidence="2" id="KW-0732">Signal</keyword>
<protein>
    <submittedName>
        <fullName evidence="4">Skin secretory protein xP2-like isoform X2</fullName>
    </submittedName>
</protein>
<evidence type="ECO:0000256" key="2">
    <source>
        <dbReference type="SAM" id="SignalP"/>
    </source>
</evidence>
<dbReference type="AlphaFoldDB" id="A0A7E5W5J3"/>
<dbReference type="RefSeq" id="XP_026735948.1">
    <property type="nucleotide sequence ID" value="XM_026880147.1"/>
</dbReference>
<feature type="compositionally biased region" description="Low complexity" evidence="1">
    <location>
        <begin position="78"/>
        <end position="121"/>
    </location>
</feature>
<accession>A0A7E5W5J3</accession>
<feature type="region of interest" description="Disordered" evidence="1">
    <location>
        <begin position="46"/>
        <end position="127"/>
    </location>
</feature>